<gene>
    <name evidence="1" type="ORF">CALCODRAFT_484013</name>
</gene>
<dbReference type="AlphaFoldDB" id="A0A165F7E0"/>
<proteinExistence type="predicted"/>
<reference evidence="1 2" key="1">
    <citation type="journal article" date="2016" name="Mol. Biol. Evol.">
        <title>Comparative Genomics of Early-Diverging Mushroom-Forming Fungi Provides Insights into the Origins of Lignocellulose Decay Capabilities.</title>
        <authorList>
            <person name="Nagy L.G."/>
            <person name="Riley R."/>
            <person name="Tritt A."/>
            <person name="Adam C."/>
            <person name="Daum C."/>
            <person name="Floudas D."/>
            <person name="Sun H."/>
            <person name="Yadav J.S."/>
            <person name="Pangilinan J."/>
            <person name="Larsson K.H."/>
            <person name="Matsuura K."/>
            <person name="Barry K."/>
            <person name="Labutti K."/>
            <person name="Kuo R."/>
            <person name="Ohm R.A."/>
            <person name="Bhattacharya S.S."/>
            <person name="Shirouzu T."/>
            <person name="Yoshinaga Y."/>
            <person name="Martin F.M."/>
            <person name="Grigoriev I.V."/>
            <person name="Hibbett D.S."/>
        </authorList>
    </citation>
    <scope>NUCLEOTIDE SEQUENCE [LARGE SCALE GENOMIC DNA]</scope>
    <source>
        <strain evidence="1 2">HHB12733</strain>
    </source>
</reference>
<dbReference type="EMBL" id="KV423979">
    <property type="protein sequence ID" value="KZT56331.1"/>
    <property type="molecule type" value="Genomic_DNA"/>
</dbReference>
<evidence type="ECO:0000313" key="2">
    <source>
        <dbReference type="Proteomes" id="UP000076842"/>
    </source>
</evidence>
<dbReference type="Proteomes" id="UP000076842">
    <property type="component" value="Unassembled WGS sequence"/>
</dbReference>
<sequence>MPAPYSPPEYLRAEINHLPITGPSDVRPSDLAPVWIQGHHVMTGQTEDLHLSFEEDVTLFNILGKMHPDYETPPIPLVNVGHDIFPMIQAMIAKDHNLPLIAFLDSSYGQEEWVDQAEQLPTPRDFVESEAVEMETASISYLNHNDQNNHVQEIVNGVLEQAYTSFMDTFEEAWDRLKEQVMEDVMERLEAEEQEEVEEILFK</sequence>
<dbReference type="InParanoid" id="A0A165F7E0"/>
<keyword evidence="2" id="KW-1185">Reference proteome</keyword>
<evidence type="ECO:0000313" key="1">
    <source>
        <dbReference type="EMBL" id="KZT56331.1"/>
    </source>
</evidence>
<name>A0A165F7E0_9BASI</name>
<accession>A0A165F7E0</accession>
<organism evidence="1 2">
    <name type="scientific">Calocera cornea HHB12733</name>
    <dbReference type="NCBI Taxonomy" id="1353952"/>
    <lineage>
        <taxon>Eukaryota</taxon>
        <taxon>Fungi</taxon>
        <taxon>Dikarya</taxon>
        <taxon>Basidiomycota</taxon>
        <taxon>Agaricomycotina</taxon>
        <taxon>Dacrymycetes</taxon>
        <taxon>Dacrymycetales</taxon>
        <taxon>Dacrymycetaceae</taxon>
        <taxon>Calocera</taxon>
    </lineage>
</organism>
<protein>
    <submittedName>
        <fullName evidence="1">Uncharacterized protein</fullName>
    </submittedName>
</protein>